<evidence type="ECO:0000313" key="2">
    <source>
        <dbReference type="EMBL" id="GBP88264.1"/>
    </source>
</evidence>
<sequence>MQSSILKKLCTVLYLVRRGDYWYEERNTLTFVQSFPYKVCWWLIYSGFLCMFASEALSALLGDYTQNQRNDILSHVIPQIILLTKILIFFKNSSLIKKLNRDMTKVCREHERDFTLDMQNRRIRMFASLYAATVASVFTYIIMMAAVGMIKH</sequence>
<organism evidence="2 3">
    <name type="scientific">Eumeta variegata</name>
    <name type="common">Bagworm moth</name>
    <name type="synonym">Eumeta japonica</name>
    <dbReference type="NCBI Taxonomy" id="151549"/>
    <lineage>
        <taxon>Eukaryota</taxon>
        <taxon>Metazoa</taxon>
        <taxon>Ecdysozoa</taxon>
        <taxon>Arthropoda</taxon>
        <taxon>Hexapoda</taxon>
        <taxon>Insecta</taxon>
        <taxon>Pterygota</taxon>
        <taxon>Neoptera</taxon>
        <taxon>Endopterygota</taxon>
        <taxon>Lepidoptera</taxon>
        <taxon>Glossata</taxon>
        <taxon>Ditrysia</taxon>
        <taxon>Tineoidea</taxon>
        <taxon>Psychidae</taxon>
        <taxon>Oiketicinae</taxon>
        <taxon>Eumeta</taxon>
    </lineage>
</organism>
<reference evidence="2 3" key="1">
    <citation type="journal article" date="2019" name="Commun. Biol.">
        <title>The bagworm genome reveals a unique fibroin gene that provides high tensile strength.</title>
        <authorList>
            <person name="Kono N."/>
            <person name="Nakamura H."/>
            <person name="Ohtoshi R."/>
            <person name="Tomita M."/>
            <person name="Numata K."/>
            <person name="Arakawa K."/>
        </authorList>
    </citation>
    <scope>NUCLEOTIDE SEQUENCE [LARGE SCALE GENOMIC DNA]</scope>
</reference>
<gene>
    <name evidence="2" type="ORF">EVAR_82724_1</name>
</gene>
<dbReference type="EMBL" id="BGZK01001918">
    <property type="protein sequence ID" value="GBP88264.1"/>
    <property type="molecule type" value="Genomic_DNA"/>
</dbReference>
<dbReference type="Proteomes" id="UP000299102">
    <property type="component" value="Unassembled WGS sequence"/>
</dbReference>
<keyword evidence="1" id="KW-1133">Transmembrane helix</keyword>
<dbReference type="AlphaFoldDB" id="A0A4C1ZMF7"/>
<dbReference type="OrthoDB" id="7334592at2759"/>
<keyword evidence="3" id="KW-1185">Reference proteome</keyword>
<accession>A0A4C1ZMF7</accession>
<feature type="transmembrane region" description="Helical" evidence="1">
    <location>
        <begin position="127"/>
        <end position="150"/>
    </location>
</feature>
<protein>
    <submittedName>
        <fullName evidence="2">Uncharacterized protein</fullName>
    </submittedName>
</protein>
<keyword evidence="1" id="KW-0472">Membrane</keyword>
<evidence type="ECO:0000313" key="3">
    <source>
        <dbReference type="Proteomes" id="UP000299102"/>
    </source>
</evidence>
<name>A0A4C1ZMF7_EUMVA</name>
<feature type="non-terminal residue" evidence="2">
    <location>
        <position position="152"/>
    </location>
</feature>
<comment type="caution">
    <text evidence="2">The sequence shown here is derived from an EMBL/GenBank/DDBJ whole genome shotgun (WGS) entry which is preliminary data.</text>
</comment>
<keyword evidence="1" id="KW-0812">Transmembrane</keyword>
<feature type="transmembrane region" description="Helical" evidence="1">
    <location>
        <begin position="39"/>
        <end position="60"/>
    </location>
</feature>
<evidence type="ECO:0000256" key="1">
    <source>
        <dbReference type="SAM" id="Phobius"/>
    </source>
</evidence>
<feature type="transmembrane region" description="Helical" evidence="1">
    <location>
        <begin position="72"/>
        <end position="90"/>
    </location>
</feature>
<proteinExistence type="predicted"/>